<accession>A0ABS9CRG8</accession>
<feature type="transmembrane region" description="Helical" evidence="6">
    <location>
        <begin position="314"/>
        <end position="339"/>
    </location>
</feature>
<feature type="transmembrane region" description="Helical" evidence="6">
    <location>
        <begin position="165"/>
        <end position="186"/>
    </location>
</feature>
<dbReference type="PANTHER" id="PTHR43568:SF1">
    <property type="entry name" value="P PROTEIN"/>
    <property type="match status" value="1"/>
</dbReference>
<evidence type="ECO:0000256" key="6">
    <source>
        <dbReference type="SAM" id="Phobius"/>
    </source>
</evidence>
<keyword evidence="9" id="KW-1185">Reference proteome</keyword>
<proteinExistence type="predicted"/>
<sequence length="375" mass="40719">METDRFSRVRAFFKKETVLCIAAALAVLSMVFVPPDGAYPGYIDTRTLCLLFSLMAVVAGFRDAGTFSALSHALLSRVKTARGVVLCLVLVCFFTSMLITNDVSLLTFVPLAILLLQSAGLGRLTLLTVTLQTIAANLGSMLTPIGNPQNLYLYALSGMGIGDFFLTLLPYAALSLVLLVLACLFVRHEAIPPQTAERPARCLKTELLCAALFVLCLLCVLRVLESWVAALVTAFALLVYKRRLLLRVDYGLLLTFVCFFVFIGNMGRIEPVRAFLSGFIAGREMLTGALLSQVISNVPAAMLLSAFTSNYAELLIGVNVGGLGTLIASLASLISYKLYCSTEGARPKNYLLVFTAVNAAFFVLLTILWFFLKNT</sequence>
<name>A0ABS9CRG8_9FIRM</name>
<comment type="caution">
    <text evidence="8">The sequence shown here is derived from an EMBL/GenBank/DDBJ whole genome shotgun (WGS) entry which is preliminary data.</text>
</comment>
<evidence type="ECO:0000313" key="8">
    <source>
        <dbReference type="EMBL" id="MCF2652921.1"/>
    </source>
</evidence>
<dbReference type="InterPro" id="IPR004680">
    <property type="entry name" value="Cit_transptr-like_dom"/>
</dbReference>
<dbReference type="InterPro" id="IPR051475">
    <property type="entry name" value="Diverse_Ion_Transporter"/>
</dbReference>
<evidence type="ECO:0000259" key="7">
    <source>
        <dbReference type="Pfam" id="PF03600"/>
    </source>
</evidence>
<keyword evidence="3 6" id="KW-0812">Transmembrane</keyword>
<keyword evidence="4 6" id="KW-1133">Transmembrane helix</keyword>
<keyword evidence="2" id="KW-0813">Transport</keyword>
<protein>
    <submittedName>
        <fullName evidence="8">Citrate transporter</fullName>
    </submittedName>
</protein>
<feature type="domain" description="Citrate transporter-like" evidence="7">
    <location>
        <begin position="20"/>
        <end position="313"/>
    </location>
</feature>
<feature type="transmembrane region" description="Helical" evidence="6">
    <location>
        <begin position="39"/>
        <end position="61"/>
    </location>
</feature>
<feature type="transmembrane region" description="Helical" evidence="6">
    <location>
        <begin position="12"/>
        <end position="33"/>
    </location>
</feature>
<evidence type="ECO:0000256" key="5">
    <source>
        <dbReference type="ARBA" id="ARBA00023136"/>
    </source>
</evidence>
<feature type="transmembrane region" description="Helical" evidence="6">
    <location>
        <begin position="351"/>
        <end position="372"/>
    </location>
</feature>
<comment type="subcellular location">
    <subcellularLocation>
        <location evidence="1">Membrane</location>
        <topology evidence="1">Multi-pass membrane protein</topology>
    </subcellularLocation>
</comment>
<dbReference type="Pfam" id="PF03600">
    <property type="entry name" value="CitMHS"/>
    <property type="match status" value="1"/>
</dbReference>
<evidence type="ECO:0000256" key="1">
    <source>
        <dbReference type="ARBA" id="ARBA00004141"/>
    </source>
</evidence>
<evidence type="ECO:0000256" key="4">
    <source>
        <dbReference type="ARBA" id="ARBA00022989"/>
    </source>
</evidence>
<feature type="transmembrane region" description="Helical" evidence="6">
    <location>
        <begin position="244"/>
        <end position="264"/>
    </location>
</feature>
<dbReference type="RefSeq" id="WP_235323960.1">
    <property type="nucleotide sequence ID" value="NZ_JAFBIT010000003.1"/>
</dbReference>
<evidence type="ECO:0000256" key="2">
    <source>
        <dbReference type="ARBA" id="ARBA00022448"/>
    </source>
</evidence>
<dbReference type="EMBL" id="JAFBIT010000003">
    <property type="protein sequence ID" value="MCF2652921.1"/>
    <property type="molecule type" value="Genomic_DNA"/>
</dbReference>
<reference evidence="8 9" key="1">
    <citation type="submission" date="2020-12" db="EMBL/GenBank/DDBJ databases">
        <title>Whole genome sequences of gut porcine anaerobes.</title>
        <authorList>
            <person name="Kubasova T."/>
            <person name="Jahodarova E."/>
            <person name="Rychlik I."/>
        </authorList>
    </citation>
    <scope>NUCLEOTIDE SEQUENCE [LARGE SCALE GENOMIC DNA]</scope>
    <source>
        <strain evidence="8 9">An867</strain>
    </source>
</reference>
<feature type="transmembrane region" description="Helical" evidence="6">
    <location>
        <begin position="285"/>
        <end position="308"/>
    </location>
</feature>
<gene>
    <name evidence="8" type="ORF">JQM67_09940</name>
</gene>
<evidence type="ECO:0000256" key="3">
    <source>
        <dbReference type="ARBA" id="ARBA00022692"/>
    </source>
</evidence>
<keyword evidence="5 6" id="KW-0472">Membrane</keyword>
<feature type="transmembrane region" description="Helical" evidence="6">
    <location>
        <begin position="81"/>
        <end position="99"/>
    </location>
</feature>
<organism evidence="8 9">
    <name type="scientific">Anaeromassilibacillus senegalensis</name>
    <dbReference type="NCBI Taxonomy" id="1673717"/>
    <lineage>
        <taxon>Bacteria</taxon>
        <taxon>Bacillati</taxon>
        <taxon>Bacillota</taxon>
        <taxon>Clostridia</taxon>
        <taxon>Eubacteriales</taxon>
        <taxon>Acutalibacteraceae</taxon>
        <taxon>Anaeromassilibacillus</taxon>
    </lineage>
</organism>
<feature type="transmembrane region" description="Helical" evidence="6">
    <location>
        <begin position="207"/>
        <end position="238"/>
    </location>
</feature>
<evidence type="ECO:0000313" key="9">
    <source>
        <dbReference type="Proteomes" id="UP001299220"/>
    </source>
</evidence>
<dbReference type="Proteomes" id="UP001299220">
    <property type="component" value="Unassembled WGS sequence"/>
</dbReference>
<dbReference type="PANTHER" id="PTHR43568">
    <property type="entry name" value="P PROTEIN"/>
    <property type="match status" value="1"/>
</dbReference>